<dbReference type="RefSeq" id="WP_097158167.1">
    <property type="nucleotide sequence ID" value="NZ_JBEPMQ010000002.1"/>
</dbReference>
<evidence type="ECO:0000313" key="2">
    <source>
        <dbReference type="EMBL" id="SNX69817.1"/>
    </source>
</evidence>
<dbReference type="Pfam" id="PF03483">
    <property type="entry name" value="B3_4"/>
    <property type="match status" value="1"/>
</dbReference>
<name>A0A285CQI6_9BACI</name>
<dbReference type="Gene3D" id="3.50.40.10">
    <property type="entry name" value="Phenylalanyl-trna Synthetase, Chain B, domain 3"/>
    <property type="match status" value="1"/>
</dbReference>
<organism evidence="2 3">
    <name type="scientific">Bacillus oleivorans</name>
    <dbReference type="NCBI Taxonomy" id="1448271"/>
    <lineage>
        <taxon>Bacteria</taxon>
        <taxon>Bacillati</taxon>
        <taxon>Bacillota</taxon>
        <taxon>Bacilli</taxon>
        <taxon>Bacillales</taxon>
        <taxon>Bacillaceae</taxon>
        <taxon>Bacillus</taxon>
    </lineage>
</organism>
<dbReference type="Proteomes" id="UP000219546">
    <property type="component" value="Unassembled WGS sequence"/>
</dbReference>
<dbReference type="SUPFAM" id="SSF56037">
    <property type="entry name" value="PheT/TilS domain"/>
    <property type="match status" value="1"/>
</dbReference>
<feature type="domain" description="B3/B4 tRNA-binding" evidence="1">
    <location>
        <begin position="62"/>
        <end position="212"/>
    </location>
</feature>
<gene>
    <name evidence="2" type="ORF">SAMN05877753_103245</name>
</gene>
<dbReference type="InterPro" id="IPR005146">
    <property type="entry name" value="B3/B4_tRNA-bd"/>
</dbReference>
<dbReference type="AlphaFoldDB" id="A0A285CQI6"/>
<evidence type="ECO:0000313" key="3">
    <source>
        <dbReference type="Proteomes" id="UP000219546"/>
    </source>
</evidence>
<sequence length="231" mass="25833">MEITLSPVLTQTIADFKIGLVSYRGITVSDSPQMLHGRLQLFQESLYFDLLETPLAEQKGIQEWRSIFKTFGKDPNRYRPSSEALLRRVQKQQYLSTIHSAVDLNNFFSLQYQIPIGLYDADQFQGDVMIRVGEEDESFHGLNGRENQAAQLIISADSAGPFGSPFVDSKRTAVTTGTKNALHIVYLSPSLPEESSHQLIESLGSMFQQLHGGDFQTAILTADSSQHTFKT</sequence>
<dbReference type="PANTHER" id="PTHR39209">
    <property type="match status" value="1"/>
</dbReference>
<dbReference type="SMART" id="SM00873">
    <property type="entry name" value="B3_4"/>
    <property type="match status" value="1"/>
</dbReference>
<proteinExistence type="predicted"/>
<dbReference type="InterPro" id="IPR020825">
    <property type="entry name" value="Phe-tRNA_synthase-like_B3/B4"/>
</dbReference>
<dbReference type="OrthoDB" id="9789812at2"/>
<reference evidence="2 3" key="1">
    <citation type="submission" date="2017-08" db="EMBL/GenBank/DDBJ databases">
        <authorList>
            <person name="de Groot N.N."/>
        </authorList>
    </citation>
    <scope>NUCLEOTIDE SEQUENCE [LARGE SCALE GENOMIC DNA]</scope>
    <source>
        <strain evidence="2 3">JC228</strain>
    </source>
</reference>
<keyword evidence="3" id="KW-1185">Reference proteome</keyword>
<dbReference type="PANTHER" id="PTHR39209:SF2">
    <property type="entry name" value="CYTOPLASMIC PROTEIN"/>
    <property type="match status" value="1"/>
</dbReference>
<dbReference type="GO" id="GO:0004826">
    <property type="term" value="F:phenylalanine-tRNA ligase activity"/>
    <property type="evidence" value="ECO:0007669"/>
    <property type="project" value="InterPro"/>
</dbReference>
<evidence type="ECO:0000259" key="1">
    <source>
        <dbReference type="SMART" id="SM00873"/>
    </source>
</evidence>
<protein>
    <submittedName>
        <fullName evidence="2">DNA/RNA-binding domain of Phe-tRNA-synthetase-like protein</fullName>
    </submittedName>
</protein>
<accession>A0A285CQI6</accession>
<dbReference type="GO" id="GO:0003723">
    <property type="term" value="F:RNA binding"/>
    <property type="evidence" value="ECO:0007669"/>
    <property type="project" value="InterPro"/>
</dbReference>
<dbReference type="EMBL" id="OAOP01000003">
    <property type="protein sequence ID" value="SNX69817.1"/>
    <property type="molecule type" value="Genomic_DNA"/>
</dbReference>